<evidence type="ECO:0000256" key="4">
    <source>
        <dbReference type="ARBA" id="ARBA00022801"/>
    </source>
</evidence>
<evidence type="ECO:0000313" key="10">
    <source>
        <dbReference type="EMBL" id="BAH83079.1"/>
    </source>
</evidence>
<keyword evidence="4" id="KW-0378">Hydrolase</keyword>
<evidence type="ECO:0000256" key="8">
    <source>
        <dbReference type="SAM" id="Phobius"/>
    </source>
</evidence>
<evidence type="ECO:0000313" key="11">
    <source>
        <dbReference type="Proteomes" id="UP000061704"/>
    </source>
</evidence>
<feature type="transmembrane region" description="Helical" evidence="8">
    <location>
        <begin position="30"/>
        <end position="46"/>
    </location>
</feature>
<feature type="domain" description="Peptidase S49" evidence="9">
    <location>
        <begin position="139"/>
        <end position="253"/>
    </location>
</feature>
<reference evidence="10 11" key="1">
    <citation type="journal article" date="2011" name="Genome Biol. Evol.">
        <title>Reductive evolution of bacterial genome in insect gut environment.</title>
        <authorList>
            <person name="Nikoh N."/>
            <person name="Hosokawa T."/>
            <person name="Ohshima K."/>
            <person name="Hattori M."/>
            <person name="Fukatsu T."/>
        </authorList>
    </citation>
    <scope>NUCLEOTIDE SEQUENCE [LARGE SCALE GENOMIC DNA]</scope>
    <source>
        <strain evidence="10 11">Mpkobe</strain>
    </source>
</reference>
<dbReference type="PRINTS" id="PR00127">
    <property type="entry name" value="CLPPROTEASEP"/>
</dbReference>
<evidence type="ECO:0000256" key="2">
    <source>
        <dbReference type="ARBA" id="ARBA00008683"/>
    </source>
</evidence>
<dbReference type="InterPro" id="IPR047272">
    <property type="entry name" value="S49_SppA_C"/>
</dbReference>
<evidence type="ECO:0000256" key="3">
    <source>
        <dbReference type="ARBA" id="ARBA00022670"/>
    </source>
</evidence>
<feature type="domain" description="Peptidase S49" evidence="9">
    <location>
        <begin position="387"/>
        <end position="534"/>
    </location>
</feature>
<dbReference type="NCBIfam" id="TIGR00705">
    <property type="entry name" value="SppA_67K"/>
    <property type="match status" value="1"/>
</dbReference>
<dbReference type="RefSeq" id="WP_041068999.1">
    <property type="nucleotide sequence ID" value="NZ_AP010872.1"/>
</dbReference>
<keyword evidence="11" id="KW-1185">Reference proteome</keyword>
<dbReference type="EMBL" id="AP010872">
    <property type="protein sequence ID" value="BAH83079.1"/>
    <property type="molecule type" value="Genomic_DNA"/>
</dbReference>
<dbReference type="InterPro" id="IPR047217">
    <property type="entry name" value="S49_SppA_67K_type_N"/>
</dbReference>
<dbReference type="GO" id="GO:0004176">
    <property type="term" value="F:ATP-dependent peptidase activity"/>
    <property type="evidence" value="ECO:0007669"/>
    <property type="project" value="InterPro"/>
</dbReference>
<dbReference type="PANTHER" id="PTHR33209">
    <property type="entry name" value="PROTEASE 4"/>
    <property type="match status" value="1"/>
</dbReference>
<keyword evidence="8" id="KW-1133">Transmembrane helix</keyword>
<dbReference type="OrthoDB" id="9764363at2"/>
<dbReference type="CDD" id="cd07018">
    <property type="entry name" value="S49_SppA_67K_type"/>
    <property type="match status" value="1"/>
</dbReference>
<dbReference type="PANTHER" id="PTHR33209:SF1">
    <property type="entry name" value="PEPTIDASE S49 DOMAIN-CONTAINING PROTEIN"/>
    <property type="match status" value="1"/>
</dbReference>
<evidence type="ECO:0000259" key="9">
    <source>
        <dbReference type="Pfam" id="PF01343"/>
    </source>
</evidence>
<organism evidence="10 11">
    <name type="scientific">Candidatus Ishikawaella capsulata Mpkobe</name>
    <dbReference type="NCBI Taxonomy" id="476281"/>
    <lineage>
        <taxon>Bacteria</taxon>
        <taxon>Pseudomonadati</taxon>
        <taxon>Pseudomonadota</taxon>
        <taxon>Gammaproteobacteria</taxon>
        <taxon>Enterobacterales</taxon>
        <taxon>Enterobacteriaceae</taxon>
        <taxon>Candidatus Ishikawella</taxon>
    </lineage>
</organism>
<proteinExistence type="inferred from homology"/>
<feature type="active site" description="Nucleophile" evidence="7">
    <location>
        <position position="403"/>
    </location>
</feature>
<dbReference type="PIRSF" id="PIRSF001217">
    <property type="entry name" value="Protease_4_SppA"/>
    <property type="match status" value="1"/>
</dbReference>
<dbReference type="InterPro" id="IPR004634">
    <property type="entry name" value="Pept_S49_pIV"/>
</dbReference>
<evidence type="ECO:0000256" key="6">
    <source>
        <dbReference type="ARBA" id="ARBA00023136"/>
    </source>
</evidence>
<dbReference type="InterPro" id="IPR029045">
    <property type="entry name" value="ClpP/crotonase-like_dom_sf"/>
</dbReference>
<dbReference type="GO" id="GO:0016020">
    <property type="term" value="C:membrane"/>
    <property type="evidence" value="ECO:0007669"/>
    <property type="project" value="UniProtKB-SubCell"/>
</dbReference>
<protein>
    <submittedName>
        <fullName evidence="10">Protease IV</fullName>
    </submittedName>
</protein>
<feature type="active site" description="Proton donor/acceptor" evidence="7">
    <location>
        <position position="206"/>
    </location>
</feature>
<accession>C5WCM3</accession>
<dbReference type="InterPro" id="IPR004635">
    <property type="entry name" value="Pept_S49_SppA"/>
</dbReference>
<dbReference type="GO" id="GO:0004252">
    <property type="term" value="F:serine-type endopeptidase activity"/>
    <property type="evidence" value="ECO:0007669"/>
    <property type="project" value="InterPro"/>
</dbReference>
<sequence>MYILWRMIYNVYIYMVNIVNAIAKFIINKKITILIVIFIVSFWIPIENHSQDSLIITTKPRALELNINGPIVDEDPYDIRIYQQKVYPSFNMNSMYTIANIINKAKSDSTISCILMNLHNFTGADQTCLEYVGKYLKDFSSCKPIYVYSCNYDQERYYLASYATQINLERFSEIDLHGLTESHIYFNRLLRIFRLVPYIFRVGIYKSATEPFTRDNMSKEDKIASLSVIQQRWNRFIETIANNRHTSVQDIFPTNIRNKLNELKMLGDSSQYALNHHMVDNICSEYEFKENLKSIVGMDESNQHLNIINMFDYITPENVSVEDNNTNIDIISINFLINRGAKLDNICHKMNELISKKNIKVVILCMNSPGGDFFSSLKIRELVILLKKSGKKIVVSMGNAATSGAYLIASAADYIIANPISMTGSIGAFNIINNFSKILNFLGIHRDGVSISPLHSIAPEEPLTPEQKEMLEIILENNYKHFVQMIAESRNKTFDQINNIAQGRIWTGKDAMDNGLIDSLGDLDDAIAKAIELGNITDSHVAWCVNYNTSNIFQPRRVVYDNSGESNDFARSLLDTFKSISNSLNLVSNSD</sequence>
<dbReference type="AlphaFoldDB" id="C5WCM3"/>
<comment type="subcellular location">
    <subcellularLocation>
        <location evidence="1">Membrane</location>
    </subcellularLocation>
</comment>
<dbReference type="Pfam" id="PF01343">
    <property type="entry name" value="Peptidase_S49"/>
    <property type="match status" value="2"/>
</dbReference>
<evidence type="ECO:0000256" key="5">
    <source>
        <dbReference type="ARBA" id="ARBA00022825"/>
    </source>
</evidence>
<keyword evidence="8" id="KW-0812">Transmembrane</keyword>
<evidence type="ECO:0000256" key="7">
    <source>
        <dbReference type="PIRSR" id="PIRSR001217-1"/>
    </source>
</evidence>
<dbReference type="Gene3D" id="3.90.226.10">
    <property type="entry name" value="2-enoyl-CoA Hydratase, Chain A, domain 1"/>
    <property type="match status" value="3"/>
</dbReference>
<name>C5WCM3_9ENTR</name>
<dbReference type="SUPFAM" id="SSF52096">
    <property type="entry name" value="ClpP/crotonase"/>
    <property type="match status" value="2"/>
</dbReference>
<dbReference type="Gene3D" id="6.20.330.10">
    <property type="match status" value="1"/>
</dbReference>
<gene>
    <name evidence="10" type="primary">sppA</name>
    <name evidence="10" type="ORF">ICMP_219</name>
</gene>
<dbReference type="InterPro" id="IPR002142">
    <property type="entry name" value="Peptidase_S49"/>
</dbReference>
<keyword evidence="3 10" id="KW-0645">Protease</keyword>
<comment type="similarity">
    <text evidence="2">Belongs to the peptidase S49 family.</text>
</comment>
<dbReference type="KEGG" id="icp:ICMP_219"/>
<dbReference type="STRING" id="476281.ICMP_219"/>
<evidence type="ECO:0000256" key="1">
    <source>
        <dbReference type="ARBA" id="ARBA00004370"/>
    </source>
</evidence>
<dbReference type="GO" id="GO:0006465">
    <property type="term" value="P:signal peptide processing"/>
    <property type="evidence" value="ECO:0007669"/>
    <property type="project" value="InterPro"/>
</dbReference>
<dbReference type="InterPro" id="IPR001907">
    <property type="entry name" value="ClpP"/>
</dbReference>
<dbReference type="HOGENOM" id="CLU_008856_1_1_6"/>
<dbReference type="Proteomes" id="UP000061704">
    <property type="component" value="Chromosome"/>
</dbReference>
<dbReference type="CDD" id="cd07023">
    <property type="entry name" value="S49_Sppa_N_C"/>
    <property type="match status" value="1"/>
</dbReference>
<keyword evidence="6 8" id="KW-0472">Membrane</keyword>
<dbReference type="NCBIfam" id="TIGR00706">
    <property type="entry name" value="SppA_dom"/>
    <property type="match status" value="1"/>
</dbReference>
<keyword evidence="5" id="KW-0720">Serine protease</keyword>